<dbReference type="InterPro" id="IPR024066">
    <property type="entry name" value="RGS_subdom1/3"/>
</dbReference>
<dbReference type="InterPro" id="IPR036397">
    <property type="entry name" value="RNaseH_sf"/>
</dbReference>
<evidence type="ECO:0000313" key="3">
    <source>
        <dbReference type="EMBL" id="KAI5623227.1"/>
    </source>
</evidence>
<dbReference type="InterPro" id="IPR002492">
    <property type="entry name" value="Transposase_Tc1-like"/>
</dbReference>
<organism evidence="3 4">
    <name type="scientific">Silurus asotus</name>
    <name type="common">Amur catfish</name>
    <name type="synonym">Parasilurus asotus</name>
    <dbReference type="NCBI Taxonomy" id="30991"/>
    <lineage>
        <taxon>Eukaryota</taxon>
        <taxon>Metazoa</taxon>
        <taxon>Chordata</taxon>
        <taxon>Craniata</taxon>
        <taxon>Vertebrata</taxon>
        <taxon>Euteleostomi</taxon>
        <taxon>Actinopterygii</taxon>
        <taxon>Neopterygii</taxon>
        <taxon>Teleostei</taxon>
        <taxon>Ostariophysi</taxon>
        <taxon>Siluriformes</taxon>
        <taxon>Siluridae</taxon>
        <taxon>Silurus</taxon>
    </lineage>
</organism>
<dbReference type="InterPro" id="IPR036388">
    <property type="entry name" value="WH-like_DNA-bd_sf"/>
</dbReference>
<dbReference type="PANTHER" id="PTHR45746:SF1">
    <property type="entry name" value="REGULATOR OF G-PROTEIN SIGNALING 9"/>
    <property type="match status" value="1"/>
</dbReference>
<dbReference type="InterPro" id="IPR036305">
    <property type="entry name" value="RGS_sf"/>
</dbReference>
<evidence type="ECO:0000259" key="2">
    <source>
        <dbReference type="PROSITE" id="PS50132"/>
    </source>
</evidence>
<dbReference type="Pfam" id="PF01498">
    <property type="entry name" value="HTH_Tnp_Tc3_2"/>
    <property type="match status" value="1"/>
</dbReference>
<keyword evidence="1" id="KW-0734">Signal transduction inhibitor</keyword>
<reference evidence="3" key="1">
    <citation type="submission" date="2018-07" db="EMBL/GenBank/DDBJ databases">
        <title>Comparative genomics of catfishes provides insights into carnivory and benthic adaptation.</title>
        <authorList>
            <person name="Zhang Y."/>
            <person name="Wang D."/>
            <person name="Peng Z."/>
            <person name="Zheng S."/>
            <person name="Shao F."/>
            <person name="Tao W."/>
        </authorList>
    </citation>
    <scope>NUCLEOTIDE SEQUENCE</scope>
    <source>
        <strain evidence="3">Chongqing</strain>
    </source>
</reference>
<dbReference type="Gene3D" id="1.10.196.10">
    <property type="match status" value="1"/>
</dbReference>
<dbReference type="PANTHER" id="PTHR45746">
    <property type="entry name" value="LP21163P"/>
    <property type="match status" value="1"/>
</dbReference>
<dbReference type="Proteomes" id="UP001205998">
    <property type="component" value="Unassembled WGS sequence"/>
</dbReference>
<dbReference type="EMBL" id="MU551603">
    <property type="protein sequence ID" value="KAI5623227.1"/>
    <property type="molecule type" value="Genomic_DNA"/>
</dbReference>
<dbReference type="InterPro" id="IPR038717">
    <property type="entry name" value="Tc1-like_DDE_dom"/>
</dbReference>
<sequence>MACLKKMEAVVLEMQDPKTGVKSQTQRLVITTIPHAITEAQALGTMMVAFGYIYPLQDHKKLIIKPDASLYRFQTPYFWPAQQWAVEDTDYGNGYKKIATRLNLPVSTVRGIIKKFKTTGTVTNKAGRGPKFILPQRTVRRMVREVKKFPKLTVTELHQRVASWGHRVSKTTIRRSLHANKLFGRHARKKPFLTNTHKRKRLEFAKRYWDFNWDRVLWSDETKIELFGNKHSKWVWRKTKDEYAEKHLMPTVKYGGGSVMLWACFSSKGPGNLVRVHGIMNALKYQDILNKNLMASARKLKMGRHWVFQQDNDPKHVAKSTQKWFSSHKLKVLLWPSQSPDLNPIENLWGELKRRVHKRGPRTLDDLERLCKEECVENPTKMRVERWTFSFGELLCDPRGRADFRLFLKKEFSGMTFLARGAPRWINIDGKTMEITVRGLSHPHRYVLDAAQTHIYMLMKKDSYGRYLKSSVFKDTQKKAVAPEPHKFSDAQLEQNAKKRRPSLSPIILRQQEEAQKAKLAASGPVDITQLCRYTAPVPHLAVYTGMCESQSTASPGLMTLPNSAVCPSPISVAIDSTPASERRFDCGVPVSSHIPSITESSEVSVSEDSQPIASKSRVALSLSRILRRGCNAPSMFASLSPKCAVTAGGGRVQPLEVVEQLAQPQPKRIAKLVKPTNKTHKIHIYEISLRELGLRVNPIILFLSYYSFFQIKVDIPPECRIYPIDSEDEEEESHGAAHGGVKEIICPWETVTKHDGAG</sequence>
<dbReference type="CDD" id="cd04450">
    <property type="entry name" value="DEP_RGS7-like"/>
    <property type="match status" value="1"/>
</dbReference>
<dbReference type="InterPro" id="IPR044926">
    <property type="entry name" value="RGS_subdomain_2"/>
</dbReference>
<dbReference type="SMART" id="SM00315">
    <property type="entry name" value="RGS"/>
    <property type="match status" value="1"/>
</dbReference>
<dbReference type="GO" id="GO:0009968">
    <property type="term" value="P:negative regulation of signal transduction"/>
    <property type="evidence" value="ECO:0007669"/>
    <property type="project" value="UniProtKB-KW"/>
</dbReference>
<keyword evidence="4" id="KW-1185">Reference proteome</keyword>
<dbReference type="GO" id="GO:0043005">
    <property type="term" value="C:neuron projection"/>
    <property type="evidence" value="ECO:0007669"/>
    <property type="project" value="TreeGrafter"/>
</dbReference>
<evidence type="ECO:0000256" key="1">
    <source>
        <dbReference type="ARBA" id="ARBA00022700"/>
    </source>
</evidence>
<dbReference type="SUPFAM" id="SSF46689">
    <property type="entry name" value="Homeodomain-like"/>
    <property type="match status" value="1"/>
</dbReference>
<dbReference type="GO" id="GO:0005737">
    <property type="term" value="C:cytoplasm"/>
    <property type="evidence" value="ECO:0007669"/>
    <property type="project" value="TreeGrafter"/>
</dbReference>
<dbReference type="SUPFAM" id="SSF46785">
    <property type="entry name" value="Winged helix' DNA-binding domain"/>
    <property type="match status" value="1"/>
</dbReference>
<dbReference type="GO" id="GO:0005096">
    <property type="term" value="F:GTPase activator activity"/>
    <property type="evidence" value="ECO:0007669"/>
    <property type="project" value="TreeGrafter"/>
</dbReference>
<dbReference type="GO" id="GO:0008277">
    <property type="term" value="P:regulation of G protein-coupled receptor signaling pathway"/>
    <property type="evidence" value="ECO:0007669"/>
    <property type="project" value="InterPro"/>
</dbReference>
<dbReference type="PROSITE" id="PS50132">
    <property type="entry name" value="RGS"/>
    <property type="match status" value="1"/>
</dbReference>
<dbReference type="GO" id="GO:0005886">
    <property type="term" value="C:plasma membrane"/>
    <property type="evidence" value="ECO:0007669"/>
    <property type="project" value="TreeGrafter"/>
</dbReference>
<feature type="domain" description="RGS" evidence="2">
    <location>
        <begin position="416"/>
        <end position="477"/>
    </location>
</feature>
<dbReference type="Gene3D" id="3.30.420.10">
    <property type="entry name" value="Ribonuclease H-like superfamily/Ribonuclease H"/>
    <property type="match status" value="1"/>
</dbReference>
<evidence type="ECO:0000313" key="4">
    <source>
        <dbReference type="Proteomes" id="UP001205998"/>
    </source>
</evidence>
<dbReference type="GO" id="GO:0006313">
    <property type="term" value="P:DNA transposition"/>
    <property type="evidence" value="ECO:0007669"/>
    <property type="project" value="InterPro"/>
</dbReference>
<dbReference type="GO" id="GO:0015074">
    <property type="term" value="P:DNA integration"/>
    <property type="evidence" value="ECO:0007669"/>
    <property type="project" value="InterPro"/>
</dbReference>
<dbReference type="Gene3D" id="1.10.10.10">
    <property type="entry name" value="Winged helix-like DNA-binding domain superfamily/Winged helix DNA-binding domain"/>
    <property type="match status" value="3"/>
</dbReference>
<dbReference type="InterPro" id="IPR016137">
    <property type="entry name" value="RGS"/>
</dbReference>
<dbReference type="AlphaFoldDB" id="A0AAD5AX77"/>
<dbReference type="Pfam" id="PF00615">
    <property type="entry name" value="RGS"/>
    <property type="match status" value="1"/>
</dbReference>
<dbReference type="Pfam" id="PF13358">
    <property type="entry name" value="DDE_3"/>
    <property type="match status" value="1"/>
</dbReference>
<dbReference type="GO" id="GO:0003677">
    <property type="term" value="F:DNA binding"/>
    <property type="evidence" value="ECO:0007669"/>
    <property type="project" value="InterPro"/>
</dbReference>
<dbReference type="InterPro" id="IPR036390">
    <property type="entry name" value="WH_DNA-bd_sf"/>
</dbReference>
<protein>
    <submittedName>
        <fullName evidence="3">Regulator of G-protein signaling 9</fullName>
    </submittedName>
</protein>
<dbReference type="SUPFAM" id="SSF48097">
    <property type="entry name" value="Regulator of G-protein signaling, RGS"/>
    <property type="match status" value="1"/>
</dbReference>
<dbReference type="Gene3D" id="1.10.167.10">
    <property type="entry name" value="Regulator of G-protein Signalling 4, domain 2"/>
    <property type="match status" value="1"/>
</dbReference>
<dbReference type="InterPro" id="IPR047016">
    <property type="entry name" value="RGS6/7/9/11"/>
</dbReference>
<proteinExistence type="predicted"/>
<dbReference type="InterPro" id="IPR009057">
    <property type="entry name" value="Homeodomain-like_sf"/>
</dbReference>
<gene>
    <name evidence="3" type="ORF">C0J50_17014</name>
</gene>
<comment type="caution">
    <text evidence="3">The sequence shown here is derived from an EMBL/GenBank/DDBJ whole genome shotgun (WGS) entry which is preliminary data.</text>
</comment>
<accession>A0AAD5AX77</accession>
<name>A0AAD5AX77_SILAS</name>